<feature type="transmembrane region" description="Helical" evidence="1">
    <location>
        <begin position="75"/>
        <end position="97"/>
    </location>
</feature>
<evidence type="ECO:0000313" key="2">
    <source>
        <dbReference type="EMBL" id="KAK4326607.1"/>
    </source>
</evidence>
<keyword evidence="1" id="KW-1133">Transmembrane helix</keyword>
<evidence type="ECO:0000313" key="3">
    <source>
        <dbReference type="Proteomes" id="UP001292094"/>
    </source>
</evidence>
<protein>
    <submittedName>
        <fullName evidence="2">Uncharacterized protein</fullName>
    </submittedName>
</protein>
<evidence type="ECO:0000256" key="1">
    <source>
        <dbReference type="SAM" id="Phobius"/>
    </source>
</evidence>
<organism evidence="2 3">
    <name type="scientific">Petrolisthes manimaculis</name>
    <dbReference type="NCBI Taxonomy" id="1843537"/>
    <lineage>
        <taxon>Eukaryota</taxon>
        <taxon>Metazoa</taxon>
        <taxon>Ecdysozoa</taxon>
        <taxon>Arthropoda</taxon>
        <taxon>Crustacea</taxon>
        <taxon>Multicrustacea</taxon>
        <taxon>Malacostraca</taxon>
        <taxon>Eumalacostraca</taxon>
        <taxon>Eucarida</taxon>
        <taxon>Decapoda</taxon>
        <taxon>Pleocyemata</taxon>
        <taxon>Anomura</taxon>
        <taxon>Galatheoidea</taxon>
        <taxon>Porcellanidae</taxon>
        <taxon>Petrolisthes</taxon>
    </lineage>
</organism>
<keyword evidence="3" id="KW-1185">Reference proteome</keyword>
<sequence>MVVYLVGSVGLPLVGELLVLSLLLLLFSDVTVSCSPCSSSLSHLLLHTLPPVCPLSVTSYMSLSLSVTSYMPLSLYVTSYMSLSLSVTSYMSLSLYVTSYIPFCPMSLPVTSLDPHSPSQDQANIILLPIPF</sequence>
<dbReference type="Proteomes" id="UP001292094">
    <property type="component" value="Unassembled WGS sequence"/>
</dbReference>
<name>A0AAE1QK26_9EUCA</name>
<dbReference type="EMBL" id="JAWZYT010000206">
    <property type="protein sequence ID" value="KAK4326607.1"/>
    <property type="molecule type" value="Genomic_DNA"/>
</dbReference>
<accession>A0AAE1QK26</accession>
<reference evidence="2" key="1">
    <citation type="submission" date="2023-11" db="EMBL/GenBank/DDBJ databases">
        <title>Genome assemblies of two species of porcelain crab, Petrolisthes cinctipes and Petrolisthes manimaculis (Anomura: Porcellanidae).</title>
        <authorList>
            <person name="Angst P."/>
        </authorList>
    </citation>
    <scope>NUCLEOTIDE SEQUENCE</scope>
    <source>
        <strain evidence="2">PB745_02</strain>
        <tissue evidence="2">Gill</tissue>
    </source>
</reference>
<keyword evidence="1" id="KW-0812">Transmembrane</keyword>
<gene>
    <name evidence="2" type="ORF">Pmani_002859</name>
</gene>
<keyword evidence="1" id="KW-0472">Membrane</keyword>
<dbReference type="AlphaFoldDB" id="A0AAE1QK26"/>
<comment type="caution">
    <text evidence="2">The sequence shown here is derived from an EMBL/GenBank/DDBJ whole genome shotgun (WGS) entry which is preliminary data.</text>
</comment>
<proteinExistence type="predicted"/>